<dbReference type="GO" id="GO:0046982">
    <property type="term" value="F:protein heterodimerization activity"/>
    <property type="evidence" value="ECO:0007669"/>
    <property type="project" value="UniProtKB-ARBA"/>
</dbReference>
<dbReference type="GO" id="GO:0005634">
    <property type="term" value="C:nucleus"/>
    <property type="evidence" value="ECO:0007669"/>
    <property type="project" value="UniProtKB-SubCell"/>
</dbReference>
<dbReference type="EMBL" id="KV002518">
    <property type="protein sequence ID" value="KZV37681.1"/>
    <property type="molecule type" value="Genomic_DNA"/>
</dbReference>
<dbReference type="PROSITE" id="PS50217">
    <property type="entry name" value="BZIP"/>
    <property type="match status" value="1"/>
</dbReference>
<dbReference type="Gene3D" id="1.20.5.170">
    <property type="match status" value="1"/>
</dbReference>
<dbReference type="PANTHER" id="PTHR45764:SF76">
    <property type="entry name" value="OS02G0132500 PROTEIN"/>
    <property type="match status" value="1"/>
</dbReference>
<evidence type="ECO:0000256" key="2">
    <source>
        <dbReference type="ARBA" id="ARBA00023015"/>
    </source>
</evidence>
<accession>A0A2Z7BSX2</accession>
<evidence type="ECO:0000256" key="5">
    <source>
        <dbReference type="ARBA" id="ARBA00023242"/>
    </source>
</evidence>
<evidence type="ECO:0000259" key="7">
    <source>
        <dbReference type="PROSITE" id="PS50217"/>
    </source>
</evidence>
<dbReference type="InterPro" id="IPR004827">
    <property type="entry name" value="bZIP"/>
</dbReference>
<dbReference type="PANTHER" id="PTHR45764">
    <property type="entry name" value="BZIP TRANSCRIPTION FACTOR 44"/>
    <property type="match status" value="1"/>
</dbReference>
<dbReference type="AlphaFoldDB" id="A0A2Z7BSX2"/>
<gene>
    <name evidence="8" type="ORF">F511_19540</name>
</gene>
<evidence type="ECO:0000256" key="6">
    <source>
        <dbReference type="SAM" id="Coils"/>
    </source>
</evidence>
<sequence length="155" mass="17486">MDSSSGISSISSGFQNSGSEENLQLLLLDQRRRNRMISNRESARRSRLRKQKRLDDLMAQVAELRKENSQILTRFNATVQHYLNVEAENTVIRAQAAELSHRLQSLNEIARFVSACGGFCASAEEEQPFVMAEPGSDYLGINMSQPIIMEPGFEY</sequence>
<feature type="domain" description="BZIP" evidence="7">
    <location>
        <begin position="29"/>
        <end position="74"/>
    </location>
</feature>
<dbReference type="Proteomes" id="UP000250235">
    <property type="component" value="Unassembled WGS sequence"/>
</dbReference>
<dbReference type="SUPFAM" id="SSF57959">
    <property type="entry name" value="Leucine zipper domain"/>
    <property type="match status" value="1"/>
</dbReference>
<evidence type="ECO:0000256" key="3">
    <source>
        <dbReference type="ARBA" id="ARBA00023125"/>
    </source>
</evidence>
<evidence type="ECO:0000256" key="1">
    <source>
        <dbReference type="ARBA" id="ARBA00004123"/>
    </source>
</evidence>
<evidence type="ECO:0000313" key="8">
    <source>
        <dbReference type="EMBL" id="KZV37681.1"/>
    </source>
</evidence>
<keyword evidence="4" id="KW-0804">Transcription</keyword>
<protein>
    <submittedName>
        <fullName evidence="8">Basic leucine-zipper 44</fullName>
    </submittedName>
</protein>
<dbReference type="GO" id="GO:0045893">
    <property type="term" value="P:positive regulation of DNA-templated transcription"/>
    <property type="evidence" value="ECO:0007669"/>
    <property type="project" value="TreeGrafter"/>
</dbReference>
<evidence type="ECO:0000256" key="4">
    <source>
        <dbReference type="ARBA" id="ARBA00023163"/>
    </source>
</evidence>
<dbReference type="FunFam" id="1.20.5.170:FF:000020">
    <property type="entry name" value="BZIP transcription factor"/>
    <property type="match status" value="1"/>
</dbReference>
<dbReference type="PROSITE" id="PS00036">
    <property type="entry name" value="BZIP_BASIC"/>
    <property type="match status" value="1"/>
</dbReference>
<feature type="coiled-coil region" evidence="6">
    <location>
        <begin position="47"/>
        <end position="74"/>
    </location>
</feature>
<dbReference type="InterPro" id="IPR046347">
    <property type="entry name" value="bZIP_sf"/>
</dbReference>
<dbReference type="InterPro" id="IPR045314">
    <property type="entry name" value="bZIP_plant_GBF1"/>
</dbReference>
<dbReference type="GO" id="GO:0000976">
    <property type="term" value="F:transcription cis-regulatory region binding"/>
    <property type="evidence" value="ECO:0007669"/>
    <property type="project" value="TreeGrafter"/>
</dbReference>
<evidence type="ECO:0000313" key="9">
    <source>
        <dbReference type="Proteomes" id="UP000250235"/>
    </source>
</evidence>
<keyword evidence="5" id="KW-0539">Nucleus</keyword>
<keyword evidence="3" id="KW-0238">DNA-binding</keyword>
<dbReference type="Pfam" id="PF00170">
    <property type="entry name" value="bZIP_1"/>
    <property type="match status" value="1"/>
</dbReference>
<keyword evidence="2" id="KW-0805">Transcription regulation</keyword>
<dbReference type="GO" id="GO:0003700">
    <property type="term" value="F:DNA-binding transcription factor activity"/>
    <property type="evidence" value="ECO:0007669"/>
    <property type="project" value="InterPro"/>
</dbReference>
<name>A0A2Z7BSX2_9LAMI</name>
<organism evidence="8 9">
    <name type="scientific">Dorcoceras hygrometricum</name>
    <dbReference type="NCBI Taxonomy" id="472368"/>
    <lineage>
        <taxon>Eukaryota</taxon>
        <taxon>Viridiplantae</taxon>
        <taxon>Streptophyta</taxon>
        <taxon>Embryophyta</taxon>
        <taxon>Tracheophyta</taxon>
        <taxon>Spermatophyta</taxon>
        <taxon>Magnoliopsida</taxon>
        <taxon>eudicotyledons</taxon>
        <taxon>Gunneridae</taxon>
        <taxon>Pentapetalae</taxon>
        <taxon>asterids</taxon>
        <taxon>lamiids</taxon>
        <taxon>Lamiales</taxon>
        <taxon>Gesneriaceae</taxon>
        <taxon>Didymocarpoideae</taxon>
        <taxon>Trichosporeae</taxon>
        <taxon>Loxocarpinae</taxon>
        <taxon>Dorcoceras</taxon>
    </lineage>
</organism>
<dbReference type="SMART" id="SM00338">
    <property type="entry name" value="BRLZ"/>
    <property type="match status" value="1"/>
</dbReference>
<keyword evidence="9" id="KW-1185">Reference proteome</keyword>
<reference evidence="8 9" key="1">
    <citation type="journal article" date="2015" name="Proc. Natl. Acad. Sci. U.S.A.">
        <title>The resurrection genome of Boea hygrometrica: A blueprint for survival of dehydration.</title>
        <authorList>
            <person name="Xiao L."/>
            <person name="Yang G."/>
            <person name="Zhang L."/>
            <person name="Yang X."/>
            <person name="Zhao S."/>
            <person name="Ji Z."/>
            <person name="Zhou Q."/>
            <person name="Hu M."/>
            <person name="Wang Y."/>
            <person name="Chen M."/>
            <person name="Xu Y."/>
            <person name="Jin H."/>
            <person name="Xiao X."/>
            <person name="Hu G."/>
            <person name="Bao F."/>
            <person name="Hu Y."/>
            <person name="Wan P."/>
            <person name="Li L."/>
            <person name="Deng X."/>
            <person name="Kuang T."/>
            <person name="Xiang C."/>
            <person name="Zhu J.K."/>
            <person name="Oliver M.J."/>
            <person name="He Y."/>
        </authorList>
    </citation>
    <scope>NUCLEOTIDE SEQUENCE [LARGE SCALE GENOMIC DNA]</scope>
    <source>
        <strain evidence="9">cv. XS01</strain>
    </source>
</reference>
<keyword evidence="6" id="KW-0175">Coiled coil</keyword>
<comment type="subcellular location">
    <subcellularLocation>
        <location evidence="1">Nucleus</location>
    </subcellularLocation>
</comment>
<dbReference type="OrthoDB" id="551672at2759"/>
<dbReference type="CDD" id="cd14702">
    <property type="entry name" value="bZIP_plant_GBF1"/>
    <property type="match status" value="1"/>
</dbReference>
<proteinExistence type="predicted"/>